<feature type="chain" id="PRO_5042606784" evidence="1">
    <location>
        <begin position="22"/>
        <end position="236"/>
    </location>
</feature>
<organism evidence="2">
    <name type="scientific">Papilio xuthus</name>
    <name type="common">Asian swallowtail butterfly</name>
    <dbReference type="NCBI Taxonomy" id="66420"/>
    <lineage>
        <taxon>Eukaryota</taxon>
        <taxon>Metazoa</taxon>
        <taxon>Ecdysozoa</taxon>
        <taxon>Arthropoda</taxon>
        <taxon>Hexapoda</taxon>
        <taxon>Insecta</taxon>
        <taxon>Pterygota</taxon>
        <taxon>Neoptera</taxon>
        <taxon>Endopterygota</taxon>
        <taxon>Lepidoptera</taxon>
        <taxon>Glossata</taxon>
        <taxon>Ditrysia</taxon>
        <taxon>Papilionoidea</taxon>
        <taxon>Papilionidae</taxon>
        <taxon>Papilioninae</taxon>
        <taxon>Papilio</taxon>
    </lineage>
</organism>
<evidence type="ECO:0000256" key="1">
    <source>
        <dbReference type="SAM" id="SignalP"/>
    </source>
</evidence>
<dbReference type="AlphaFoldDB" id="A0AAJ7E9Y8"/>
<dbReference type="KEGG" id="pxu:106118597"/>
<gene>
    <name evidence="2" type="primary">LOC106118597</name>
</gene>
<accession>A0AAJ7E9Y8</accession>
<dbReference type="RefSeq" id="XP_013168721.1">
    <property type="nucleotide sequence ID" value="XM_013313267.1"/>
</dbReference>
<feature type="signal peptide" evidence="1">
    <location>
        <begin position="1"/>
        <end position="21"/>
    </location>
</feature>
<protein>
    <submittedName>
        <fullName evidence="2">Uncharacterized protein LOC106118597</fullName>
    </submittedName>
</protein>
<evidence type="ECO:0000313" key="2">
    <source>
        <dbReference type="RefSeq" id="XP_013168721.1"/>
    </source>
</evidence>
<keyword evidence="1" id="KW-0732">Signal</keyword>
<reference evidence="2" key="1">
    <citation type="submission" date="2025-08" db="UniProtKB">
        <authorList>
            <consortium name="RefSeq"/>
        </authorList>
    </citation>
    <scope>IDENTIFICATION</scope>
</reference>
<dbReference type="Proteomes" id="UP000694872">
    <property type="component" value="Unplaced"/>
</dbReference>
<sequence length="236" mass="26418">MLTKSLICILVGAAILNLCNGQCYVVPEDLNTKWRPADVVEQVAHDFYQSLALGPEDNGDIEKRFVSVYSHTLFLYIASNKTDETDRIKDAAHRTRNKLDSSADQLAGPIRALISLAMLIIEGPLTDVQVACPYYVRQHECKEILSKLQADKIKQCAGYKDNIELYNRATSLINSCGMENLLEELATESNKGGDMEAINLFTDFASIKYASTIRSFRNIMQSVKNIHTSCHVFSFI</sequence>
<dbReference type="GeneID" id="106118597"/>
<name>A0AAJ7E9Y8_PAPXU</name>
<proteinExistence type="predicted"/>